<gene>
    <name evidence="2" type="ORF">CO179_04625</name>
</gene>
<feature type="transmembrane region" description="Helical" evidence="1">
    <location>
        <begin position="5"/>
        <end position="21"/>
    </location>
</feature>
<protein>
    <submittedName>
        <fullName evidence="2">Uncharacterized protein</fullName>
    </submittedName>
</protein>
<keyword evidence="1" id="KW-1133">Transmembrane helix</keyword>
<sequence length="229" mass="26483">MRKELILFGIVALVIAGYFLFPRVKDVVNNDPTPTPDPYVGWNTYTNEEYGFSFRYPKDWYDLGNTNLAEGEIMSRFFSDIQEPSEFYNRKLGLNVFTNTYYNQGNDAYWSSFQEYVTTLQSLAVGDSVDIKSKKANNSNLFIKIRDFRIDHKDASLFEVRNGEAWVSGEFSYFRYVIWGDDRTYSMFVPNQLSYQDVGSPELIPLSNEDLVELQDIAQGMITSVTLIK</sequence>
<comment type="caution">
    <text evidence="2">The sequence shown here is derived from an EMBL/GenBank/DDBJ whole genome shotgun (WGS) entry which is preliminary data.</text>
</comment>
<keyword evidence="1" id="KW-0472">Membrane</keyword>
<reference evidence="3" key="1">
    <citation type="submission" date="2017-09" db="EMBL/GenBank/DDBJ databases">
        <title>Depth-based differentiation of microbial function through sediment-hosted aquifers and enrichment of novel symbionts in the deep terrestrial subsurface.</title>
        <authorList>
            <person name="Probst A.J."/>
            <person name="Ladd B."/>
            <person name="Jarett J.K."/>
            <person name="Geller-Mcgrath D.E."/>
            <person name="Sieber C.M.K."/>
            <person name="Emerson J.B."/>
            <person name="Anantharaman K."/>
            <person name="Thomas B.C."/>
            <person name="Malmstrom R."/>
            <person name="Stieglmeier M."/>
            <person name="Klingl A."/>
            <person name="Woyke T."/>
            <person name="Ryan C.M."/>
            <person name="Banfield J.F."/>
        </authorList>
    </citation>
    <scope>NUCLEOTIDE SEQUENCE [LARGE SCALE GENOMIC DNA]</scope>
</reference>
<organism evidence="2 3">
    <name type="scientific">candidate division WWE3 bacterium CG_4_9_14_3_um_filter_39_7</name>
    <dbReference type="NCBI Taxonomy" id="1975080"/>
    <lineage>
        <taxon>Bacteria</taxon>
        <taxon>Katanobacteria</taxon>
    </lineage>
</organism>
<dbReference type="Proteomes" id="UP000231195">
    <property type="component" value="Unassembled WGS sequence"/>
</dbReference>
<dbReference type="AlphaFoldDB" id="A0A2M7X0T2"/>
<name>A0A2M7X0T2_UNCKA</name>
<evidence type="ECO:0000256" key="1">
    <source>
        <dbReference type="SAM" id="Phobius"/>
    </source>
</evidence>
<accession>A0A2M7X0T2</accession>
<proteinExistence type="predicted"/>
<dbReference type="EMBL" id="PFWZ01000157">
    <property type="protein sequence ID" value="PJA39723.1"/>
    <property type="molecule type" value="Genomic_DNA"/>
</dbReference>
<evidence type="ECO:0000313" key="3">
    <source>
        <dbReference type="Proteomes" id="UP000231195"/>
    </source>
</evidence>
<evidence type="ECO:0000313" key="2">
    <source>
        <dbReference type="EMBL" id="PJA39723.1"/>
    </source>
</evidence>
<keyword evidence="1" id="KW-0812">Transmembrane</keyword>